<keyword evidence="6" id="KW-0963">Cytoplasm</keyword>
<dbReference type="HAMAP" id="MF_01161">
    <property type="entry name" value="tRNA_Ile_lys_synt"/>
    <property type="match status" value="1"/>
</dbReference>
<feature type="binding site" evidence="6">
    <location>
        <begin position="37"/>
        <end position="42"/>
    </location>
    <ligand>
        <name>ATP</name>
        <dbReference type="ChEBI" id="CHEBI:30616"/>
    </ligand>
</feature>
<dbReference type="GO" id="GO:0005524">
    <property type="term" value="F:ATP binding"/>
    <property type="evidence" value="ECO:0007669"/>
    <property type="project" value="UniProtKB-UniRule"/>
</dbReference>
<dbReference type="Proteomes" id="UP000545037">
    <property type="component" value="Unassembled WGS sequence"/>
</dbReference>
<evidence type="ECO:0000256" key="7">
    <source>
        <dbReference type="SAM" id="MobiDB-lite"/>
    </source>
</evidence>
<keyword evidence="2 6" id="KW-0819">tRNA processing</keyword>
<dbReference type="CDD" id="cd01992">
    <property type="entry name" value="TilS_N"/>
    <property type="match status" value="1"/>
</dbReference>
<dbReference type="AlphaFoldDB" id="A0A7W9FES3"/>
<evidence type="ECO:0000256" key="1">
    <source>
        <dbReference type="ARBA" id="ARBA00022598"/>
    </source>
</evidence>
<dbReference type="SUPFAM" id="SSF52402">
    <property type="entry name" value="Adenine nucleotide alpha hydrolases-like"/>
    <property type="match status" value="1"/>
</dbReference>
<dbReference type="GO" id="GO:0006400">
    <property type="term" value="P:tRNA modification"/>
    <property type="evidence" value="ECO:0007669"/>
    <property type="project" value="UniProtKB-UniRule"/>
</dbReference>
<reference evidence="9 10" key="1">
    <citation type="submission" date="2020-08" db="EMBL/GenBank/DDBJ databases">
        <title>Genomic Encyclopedia of Type Strains, Phase IV (KMG-IV): sequencing the most valuable type-strain genomes for metagenomic binning, comparative biology and taxonomic classification.</title>
        <authorList>
            <person name="Goeker M."/>
        </authorList>
    </citation>
    <scope>NUCLEOTIDE SEQUENCE [LARGE SCALE GENOMIC DNA]</scope>
    <source>
        <strain evidence="9 10">DSM 4737</strain>
    </source>
</reference>
<evidence type="ECO:0000256" key="2">
    <source>
        <dbReference type="ARBA" id="ARBA00022694"/>
    </source>
</evidence>
<dbReference type="GO" id="GO:0005737">
    <property type="term" value="C:cytoplasm"/>
    <property type="evidence" value="ECO:0007669"/>
    <property type="project" value="UniProtKB-SubCell"/>
</dbReference>
<comment type="similarity">
    <text evidence="6">Belongs to the tRNA(Ile)-lysidine synthase family.</text>
</comment>
<protein>
    <recommendedName>
        <fullName evidence="6">tRNA(Ile)-lysidine synthase</fullName>
        <ecNumber evidence="6">6.3.4.19</ecNumber>
    </recommendedName>
    <alternativeName>
        <fullName evidence="6">tRNA(Ile)-2-lysyl-cytidine synthase</fullName>
    </alternativeName>
    <alternativeName>
        <fullName evidence="6">tRNA(Ile)-lysidine synthetase</fullName>
    </alternativeName>
</protein>
<dbReference type="InterPro" id="IPR014729">
    <property type="entry name" value="Rossmann-like_a/b/a_fold"/>
</dbReference>
<evidence type="ECO:0000256" key="4">
    <source>
        <dbReference type="ARBA" id="ARBA00022840"/>
    </source>
</evidence>
<evidence type="ECO:0000256" key="3">
    <source>
        <dbReference type="ARBA" id="ARBA00022741"/>
    </source>
</evidence>
<organism evidence="9 10">
    <name type="scientific">Brevundimonas variabilis</name>
    <dbReference type="NCBI Taxonomy" id="74312"/>
    <lineage>
        <taxon>Bacteria</taxon>
        <taxon>Pseudomonadati</taxon>
        <taxon>Pseudomonadota</taxon>
        <taxon>Alphaproteobacteria</taxon>
        <taxon>Caulobacterales</taxon>
        <taxon>Caulobacteraceae</taxon>
        <taxon>Brevundimonas</taxon>
    </lineage>
</organism>
<keyword evidence="3 6" id="KW-0547">Nucleotide-binding</keyword>
<evidence type="ECO:0000313" key="9">
    <source>
        <dbReference type="EMBL" id="MBB5746652.1"/>
    </source>
</evidence>
<keyword evidence="1 6" id="KW-0436">Ligase</keyword>
<feature type="region of interest" description="Disordered" evidence="7">
    <location>
        <begin position="210"/>
        <end position="243"/>
    </location>
</feature>
<evidence type="ECO:0000256" key="6">
    <source>
        <dbReference type="HAMAP-Rule" id="MF_01161"/>
    </source>
</evidence>
<comment type="function">
    <text evidence="6">Ligates lysine onto the cytidine present at position 34 of the AUA codon-specific tRNA(Ile) that contains the anticodon CAU, in an ATP-dependent manner. Cytidine is converted to lysidine, thus changing the amino acid specificity of the tRNA from methionine to isoleucine.</text>
</comment>
<evidence type="ECO:0000259" key="8">
    <source>
        <dbReference type="Pfam" id="PF01171"/>
    </source>
</evidence>
<dbReference type="Pfam" id="PF01171">
    <property type="entry name" value="ATP_bind_3"/>
    <property type="match status" value="1"/>
</dbReference>
<keyword evidence="4 6" id="KW-0067">ATP-binding</keyword>
<dbReference type="EC" id="6.3.4.19" evidence="6"/>
<comment type="domain">
    <text evidence="6">The N-terminal region contains the highly conserved SGGXDS motif, predicted to be a P-loop motif involved in ATP binding.</text>
</comment>
<sequence>MPGLTAPRGSDLSTRVDARLDARLERHVAHPFAIALSGGGDSMALLDLVARWAGRNGRQLLAITVDHGLNVDSPRWNALCEAAARSVGADWRLCHWQGDKPGTGLPAAARASRHALIANAAHDAGARVVLFAHTADDIAEADWMRSQGSTLGRLREWAPSPAWPEGRGLMVLRPLLEERRETLRRLLEAKGAFWIEDPANTDDRFARSRARKALAPDSMSDDAEPVGPAPGPGRTIGAHSPRHRVRPLPLGAGFMIERSTDAARLAATLLCASGTRTPPRRDRLEALLDRIRSNDACVATLAGAQVMGRGEAIIIGREAGRRVLPEMAVSPDRPMIWDDRFQITVSTTGYSVAPALGRLKTLSKKETQVLQTVPASLRPTLPVLIRDDGSAPVLAWRHATVTALGPRRLSLALGETTQECHLHATIHGETPPTDLFSIQELHQGGFHQPPTNRETR</sequence>
<gene>
    <name evidence="6" type="primary">tilS</name>
    <name evidence="9" type="ORF">GGR13_002256</name>
</gene>
<dbReference type="PANTHER" id="PTHR43033">
    <property type="entry name" value="TRNA(ILE)-LYSIDINE SYNTHASE-RELATED"/>
    <property type="match status" value="1"/>
</dbReference>
<name>A0A7W9FES3_9CAUL</name>
<dbReference type="Gene3D" id="3.40.50.620">
    <property type="entry name" value="HUPs"/>
    <property type="match status" value="1"/>
</dbReference>
<dbReference type="GO" id="GO:0032267">
    <property type="term" value="F:tRNA(Ile)-lysidine synthase activity"/>
    <property type="evidence" value="ECO:0007669"/>
    <property type="project" value="UniProtKB-EC"/>
</dbReference>
<accession>A0A7W9FES3</accession>
<comment type="subcellular location">
    <subcellularLocation>
        <location evidence="6">Cytoplasm</location>
    </subcellularLocation>
</comment>
<dbReference type="InterPro" id="IPR012795">
    <property type="entry name" value="tRNA_Ile_lys_synt_N"/>
</dbReference>
<dbReference type="RefSeq" id="WP_183213592.1">
    <property type="nucleotide sequence ID" value="NZ_JACHOR010000003.1"/>
</dbReference>
<dbReference type="InterPro" id="IPR011063">
    <property type="entry name" value="TilS/TtcA_N"/>
</dbReference>
<proteinExistence type="inferred from homology"/>
<evidence type="ECO:0000256" key="5">
    <source>
        <dbReference type="ARBA" id="ARBA00048539"/>
    </source>
</evidence>
<feature type="domain" description="tRNA(Ile)-lysidine/2-thiocytidine synthase N-terminal" evidence="8">
    <location>
        <begin position="32"/>
        <end position="212"/>
    </location>
</feature>
<comment type="caution">
    <text evidence="9">The sequence shown here is derived from an EMBL/GenBank/DDBJ whole genome shotgun (WGS) entry which is preliminary data.</text>
</comment>
<evidence type="ECO:0000313" key="10">
    <source>
        <dbReference type="Proteomes" id="UP000545037"/>
    </source>
</evidence>
<dbReference type="PANTHER" id="PTHR43033:SF1">
    <property type="entry name" value="TRNA(ILE)-LYSIDINE SYNTHASE-RELATED"/>
    <property type="match status" value="1"/>
</dbReference>
<comment type="catalytic activity">
    <reaction evidence="5 6">
        <text>cytidine(34) in tRNA(Ile2) + L-lysine + ATP = lysidine(34) in tRNA(Ile2) + AMP + diphosphate + H(+)</text>
        <dbReference type="Rhea" id="RHEA:43744"/>
        <dbReference type="Rhea" id="RHEA-COMP:10625"/>
        <dbReference type="Rhea" id="RHEA-COMP:10670"/>
        <dbReference type="ChEBI" id="CHEBI:15378"/>
        <dbReference type="ChEBI" id="CHEBI:30616"/>
        <dbReference type="ChEBI" id="CHEBI:32551"/>
        <dbReference type="ChEBI" id="CHEBI:33019"/>
        <dbReference type="ChEBI" id="CHEBI:82748"/>
        <dbReference type="ChEBI" id="CHEBI:83665"/>
        <dbReference type="ChEBI" id="CHEBI:456215"/>
        <dbReference type="EC" id="6.3.4.19"/>
    </reaction>
</comment>
<keyword evidence="10" id="KW-1185">Reference proteome</keyword>
<dbReference type="EMBL" id="JACHOR010000003">
    <property type="protein sequence ID" value="MBB5746652.1"/>
    <property type="molecule type" value="Genomic_DNA"/>
</dbReference>
<dbReference type="NCBIfam" id="TIGR02432">
    <property type="entry name" value="lysidine_TilS_N"/>
    <property type="match status" value="1"/>
</dbReference>
<dbReference type="InterPro" id="IPR012094">
    <property type="entry name" value="tRNA_Ile_lys_synt"/>
</dbReference>